<dbReference type="Proteomes" id="UP000298471">
    <property type="component" value="Unassembled WGS sequence"/>
</dbReference>
<name>A0A4Z0PUC6_9BACT</name>
<dbReference type="EMBL" id="SRMB01000009">
    <property type="protein sequence ID" value="TGE20889.1"/>
    <property type="molecule type" value="Genomic_DNA"/>
</dbReference>
<keyword evidence="2" id="KW-1185">Reference proteome</keyword>
<dbReference type="RefSeq" id="WP_135399261.1">
    <property type="nucleotide sequence ID" value="NZ_SRMB01000009.1"/>
</dbReference>
<evidence type="ECO:0000313" key="1">
    <source>
        <dbReference type="EMBL" id="TGE20889.1"/>
    </source>
</evidence>
<reference evidence="1 2" key="1">
    <citation type="submission" date="2019-04" db="EMBL/GenBank/DDBJ databases">
        <authorList>
            <person name="Feng G."/>
            <person name="Zhang J."/>
            <person name="Zhu H."/>
        </authorList>
    </citation>
    <scope>NUCLEOTIDE SEQUENCE [LARGE SCALE GENOMIC DNA]</scope>
    <source>
        <strain evidence="1 2">9PBR-1</strain>
    </source>
</reference>
<dbReference type="AlphaFoldDB" id="A0A4Z0PUC6"/>
<comment type="caution">
    <text evidence="1">The sequence shown here is derived from an EMBL/GenBank/DDBJ whole genome shotgun (WGS) entry which is preliminary data.</text>
</comment>
<protein>
    <submittedName>
        <fullName evidence="1">Uncharacterized protein</fullName>
    </submittedName>
</protein>
<sequence length="332" mass="38460">MIVYFDKENLESLLRSRSVPSYGDVERMIKNQLNIKFNFTKAAIHSGTNGVGLANYATQITSGRGEQLNHEFLEEQYPARPVKQNAHTHFDHITRPVMLVNDERTAAYRDINACLIGEVGQEVEVLSRLQKRGGDYEFESKLYIGEPEFRNWDHLRPYCLPCYDVIISDRYLLLQDDDTIRANYPKLLENLLYDKQIKVNIVLIVLRRSNNREVSWTFEQIKKLTKDKVKALTGKAPNFTLVWANDPKNVRHDRHIITNYQWLQSGDTFNYFSATGNLLSEGDTLTINSLARAEHRRGANLILNRFQTRIDNVRALNPDYVQGDRVSSFLTF</sequence>
<organism evidence="1 2">
    <name type="scientific">Hymenobacter metallicola</name>
    <dbReference type="NCBI Taxonomy" id="2563114"/>
    <lineage>
        <taxon>Bacteria</taxon>
        <taxon>Pseudomonadati</taxon>
        <taxon>Bacteroidota</taxon>
        <taxon>Cytophagia</taxon>
        <taxon>Cytophagales</taxon>
        <taxon>Hymenobacteraceae</taxon>
        <taxon>Hymenobacter</taxon>
    </lineage>
</organism>
<proteinExistence type="predicted"/>
<evidence type="ECO:0000313" key="2">
    <source>
        <dbReference type="Proteomes" id="UP000298471"/>
    </source>
</evidence>
<gene>
    <name evidence="1" type="ORF">E5K02_25130</name>
</gene>
<dbReference type="OrthoDB" id="1429235at2"/>
<accession>A0A4Z0PUC6</accession>